<dbReference type="Pfam" id="PF19279">
    <property type="entry name" value="YegS_C"/>
    <property type="match status" value="1"/>
</dbReference>
<evidence type="ECO:0000259" key="9">
    <source>
        <dbReference type="PROSITE" id="PS50146"/>
    </source>
</evidence>
<dbReference type="InterPro" id="IPR017438">
    <property type="entry name" value="ATP-NAD_kinase_N"/>
</dbReference>
<dbReference type="PANTHER" id="PTHR12358:SF54">
    <property type="entry name" value="SPHINGOSINE KINASE RELATED PROTEIN"/>
    <property type="match status" value="1"/>
</dbReference>
<evidence type="ECO:0000256" key="7">
    <source>
        <dbReference type="ARBA" id="ARBA00023209"/>
    </source>
</evidence>
<evidence type="ECO:0000256" key="2">
    <source>
        <dbReference type="ARBA" id="ARBA00005983"/>
    </source>
</evidence>
<evidence type="ECO:0000256" key="1">
    <source>
        <dbReference type="ARBA" id="ARBA00001946"/>
    </source>
</evidence>
<dbReference type="InterPro" id="IPR045540">
    <property type="entry name" value="YegS/DAGK_C"/>
</dbReference>
<sequence>MYTFIINPASRSGLGQQVWETLEPVLKERGISYQVHMTGYQRHATRLAREITGDKGEHTLVVLGGDGTVNEVINGIEDLSRITLGYIPVGSGNDFARFFRLPPDPGAALDLILSPPGFAHMDVGRIAYRDHTKRFAVSTGLGFDAAICHQAVISKLKPLLNKLHLGKLTYALIALDRLHFLRPARLRVTLDEGPSLSFTNVLFATVMNHPFEGGGFKFCPEADPCDGRLNVLVASGISRPRALCLLPLALNGAHTKARGICLRSCRRVLIESDMPLPVHTDGEPIFLQRQMEVSLEEEKLRVIVPAGDGKHIHKKGW</sequence>
<keyword evidence="6" id="KW-0067">ATP-binding</keyword>
<dbReference type="PROSITE" id="PS50146">
    <property type="entry name" value="DAGK"/>
    <property type="match status" value="1"/>
</dbReference>
<evidence type="ECO:0000256" key="8">
    <source>
        <dbReference type="ARBA" id="ARBA00023264"/>
    </source>
</evidence>
<dbReference type="InterPro" id="IPR050187">
    <property type="entry name" value="Lipid_Phosphate_FormReg"/>
</dbReference>
<dbReference type="Proteomes" id="UP000769156">
    <property type="component" value="Unassembled WGS sequence"/>
</dbReference>
<dbReference type="SMART" id="SM00046">
    <property type="entry name" value="DAGKc"/>
    <property type="match status" value="1"/>
</dbReference>
<dbReference type="GO" id="GO:0016301">
    <property type="term" value="F:kinase activity"/>
    <property type="evidence" value="ECO:0007669"/>
    <property type="project" value="UniProtKB-KW"/>
</dbReference>
<dbReference type="InterPro" id="IPR001206">
    <property type="entry name" value="Diacylglycerol_kinase_cat_dom"/>
</dbReference>
<dbReference type="Gene3D" id="3.40.50.10330">
    <property type="entry name" value="Probable inorganic polyphosphate/atp-NAD kinase, domain 1"/>
    <property type="match status" value="1"/>
</dbReference>
<comment type="cofactor">
    <cofactor evidence="1">
        <name>Mg(2+)</name>
        <dbReference type="ChEBI" id="CHEBI:18420"/>
    </cofactor>
</comment>
<keyword evidence="7" id="KW-0594">Phospholipid biosynthesis</keyword>
<accession>A0A921LE04</accession>
<evidence type="ECO:0000256" key="4">
    <source>
        <dbReference type="ARBA" id="ARBA00022741"/>
    </source>
</evidence>
<feature type="domain" description="DAGKc" evidence="9">
    <location>
        <begin position="1"/>
        <end position="130"/>
    </location>
</feature>
<comment type="similarity">
    <text evidence="2">Belongs to the diacylglycerol/lipid kinase family.</text>
</comment>
<dbReference type="InterPro" id="IPR005218">
    <property type="entry name" value="Diacylglycerol/lipid_kinase"/>
</dbReference>
<evidence type="ECO:0000313" key="10">
    <source>
        <dbReference type="EMBL" id="HJF94481.1"/>
    </source>
</evidence>
<dbReference type="GO" id="GO:0008654">
    <property type="term" value="P:phospholipid biosynthetic process"/>
    <property type="evidence" value="ECO:0007669"/>
    <property type="project" value="UniProtKB-KW"/>
</dbReference>
<evidence type="ECO:0000256" key="3">
    <source>
        <dbReference type="ARBA" id="ARBA00022679"/>
    </source>
</evidence>
<dbReference type="InterPro" id="IPR016064">
    <property type="entry name" value="NAD/diacylglycerol_kinase_sf"/>
</dbReference>
<reference evidence="10" key="2">
    <citation type="submission" date="2021-09" db="EMBL/GenBank/DDBJ databases">
        <authorList>
            <person name="Gilroy R."/>
        </authorList>
    </citation>
    <scope>NUCLEOTIDE SEQUENCE</scope>
    <source>
        <strain evidence="10">ChiSjej5B23-16112</strain>
    </source>
</reference>
<evidence type="ECO:0000256" key="5">
    <source>
        <dbReference type="ARBA" id="ARBA00022777"/>
    </source>
</evidence>
<dbReference type="EMBL" id="DYVY01000107">
    <property type="protein sequence ID" value="HJF94481.1"/>
    <property type="molecule type" value="Genomic_DNA"/>
</dbReference>
<keyword evidence="7" id="KW-0443">Lipid metabolism</keyword>
<dbReference type="AlphaFoldDB" id="A0A921LE04"/>
<keyword evidence="4" id="KW-0547">Nucleotide-binding</keyword>
<evidence type="ECO:0000313" key="11">
    <source>
        <dbReference type="Proteomes" id="UP000769156"/>
    </source>
</evidence>
<name>A0A921LE04_9FIRM</name>
<reference evidence="10" key="1">
    <citation type="journal article" date="2021" name="PeerJ">
        <title>Extensive microbial diversity within the chicken gut microbiome revealed by metagenomics and culture.</title>
        <authorList>
            <person name="Gilroy R."/>
            <person name="Ravi A."/>
            <person name="Getino M."/>
            <person name="Pursley I."/>
            <person name="Horton D.L."/>
            <person name="Alikhan N.F."/>
            <person name="Baker D."/>
            <person name="Gharbi K."/>
            <person name="Hall N."/>
            <person name="Watson M."/>
            <person name="Adriaenssens E.M."/>
            <person name="Foster-Nyarko E."/>
            <person name="Jarju S."/>
            <person name="Secka A."/>
            <person name="Antonio M."/>
            <person name="Oren A."/>
            <person name="Chaudhuri R.R."/>
            <person name="La Ragione R."/>
            <person name="Hildebrand F."/>
            <person name="Pallen M.J."/>
        </authorList>
    </citation>
    <scope>NUCLEOTIDE SEQUENCE</scope>
    <source>
        <strain evidence="10">ChiSjej5B23-16112</strain>
    </source>
</reference>
<evidence type="ECO:0000256" key="6">
    <source>
        <dbReference type="ARBA" id="ARBA00022840"/>
    </source>
</evidence>
<keyword evidence="5 10" id="KW-0418">Kinase</keyword>
<proteinExistence type="inferred from homology"/>
<protein>
    <submittedName>
        <fullName evidence="10">Diacylglycerol kinase family lipid kinase</fullName>
    </submittedName>
</protein>
<dbReference type="GO" id="GO:0005524">
    <property type="term" value="F:ATP binding"/>
    <property type="evidence" value="ECO:0007669"/>
    <property type="project" value="UniProtKB-KW"/>
</dbReference>
<comment type="caution">
    <text evidence="10">The sequence shown here is derived from an EMBL/GenBank/DDBJ whole genome shotgun (WGS) entry which is preliminary data.</text>
</comment>
<dbReference type="Pfam" id="PF00781">
    <property type="entry name" value="DAGK_cat"/>
    <property type="match status" value="1"/>
</dbReference>
<dbReference type="Gene3D" id="2.60.200.40">
    <property type="match status" value="1"/>
</dbReference>
<dbReference type="NCBIfam" id="TIGR00147">
    <property type="entry name" value="YegS/Rv2252/BmrU family lipid kinase"/>
    <property type="match status" value="1"/>
</dbReference>
<dbReference type="PANTHER" id="PTHR12358">
    <property type="entry name" value="SPHINGOSINE KINASE"/>
    <property type="match status" value="1"/>
</dbReference>
<organism evidence="10 11">
    <name type="scientific">Lachnoclostridium phocaeense</name>
    <dbReference type="NCBI Taxonomy" id="1871021"/>
    <lineage>
        <taxon>Bacteria</taxon>
        <taxon>Bacillati</taxon>
        <taxon>Bacillota</taxon>
        <taxon>Clostridia</taxon>
        <taxon>Lachnospirales</taxon>
        <taxon>Lachnospiraceae</taxon>
    </lineage>
</organism>
<keyword evidence="8" id="KW-1208">Phospholipid metabolism</keyword>
<gene>
    <name evidence="10" type="ORF">K8V82_06785</name>
</gene>
<dbReference type="SUPFAM" id="SSF111331">
    <property type="entry name" value="NAD kinase/diacylglycerol kinase-like"/>
    <property type="match status" value="1"/>
</dbReference>
<keyword evidence="7" id="KW-0444">Lipid biosynthesis</keyword>
<keyword evidence="3" id="KW-0808">Transferase</keyword>